<dbReference type="SUPFAM" id="SSF46689">
    <property type="entry name" value="Homeodomain-like"/>
    <property type="match status" value="1"/>
</dbReference>
<keyword evidence="2" id="KW-0238">DNA-binding</keyword>
<evidence type="ECO:0000256" key="2">
    <source>
        <dbReference type="PROSITE-ProRule" id="PRU00108"/>
    </source>
</evidence>
<protein>
    <recommendedName>
        <fullName evidence="4">Homeobox domain-containing protein</fullName>
    </recommendedName>
</protein>
<feature type="compositionally biased region" description="Polar residues" evidence="3">
    <location>
        <begin position="414"/>
        <end position="435"/>
    </location>
</feature>
<gene>
    <name evidence="5" type="ORF">KC19_3G188900</name>
</gene>
<comment type="caution">
    <text evidence="5">The sequence shown here is derived from an EMBL/GenBank/DDBJ whole genome shotgun (WGS) entry which is preliminary data.</text>
</comment>
<dbReference type="Proteomes" id="UP000822688">
    <property type="component" value="Chromosome 3"/>
</dbReference>
<evidence type="ECO:0000256" key="3">
    <source>
        <dbReference type="SAM" id="MobiDB-lite"/>
    </source>
</evidence>
<feature type="compositionally biased region" description="Low complexity" evidence="3">
    <location>
        <begin position="360"/>
        <end position="373"/>
    </location>
</feature>
<dbReference type="PANTHER" id="PTHR33827:SF7">
    <property type="entry name" value="PROTEIN SAWADEE HOMEODOMAIN HOMOLOG 2"/>
    <property type="match status" value="1"/>
</dbReference>
<dbReference type="PROSITE" id="PS50071">
    <property type="entry name" value="HOMEOBOX_2"/>
    <property type="match status" value="1"/>
</dbReference>
<organism evidence="5 6">
    <name type="scientific">Ceratodon purpureus</name>
    <name type="common">Fire moss</name>
    <name type="synonym">Dicranum purpureum</name>
    <dbReference type="NCBI Taxonomy" id="3225"/>
    <lineage>
        <taxon>Eukaryota</taxon>
        <taxon>Viridiplantae</taxon>
        <taxon>Streptophyta</taxon>
        <taxon>Embryophyta</taxon>
        <taxon>Bryophyta</taxon>
        <taxon>Bryophytina</taxon>
        <taxon>Bryopsida</taxon>
        <taxon>Dicranidae</taxon>
        <taxon>Pseudoditrichales</taxon>
        <taxon>Ditrichaceae</taxon>
        <taxon>Ceratodon</taxon>
    </lineage>
</organism>
<evidence type="ECO:0000313" key="5">
    <source>
        <dbReference type="EMBL" id="KAG0584145.1"/>
    </source>
</evidence>
<name>A0A8T0IM98_CERPU</name>
<accession>A0A8T0IM98</accession>
<sequence length="571" mass="60044">MGRTPASGGTAFRFTAGEIKAMENALDDAAGATPARSVVEGLAEQFTNSPDRVNQRAVSWKQVWNWFQNRRHAQKAKIEKSKAIASGVETPPAPKVVTVAGTSTAKKVDAPMDFEAKSARDGAWYDVSAFIDKRNLDTDLPEVKVRFAGFGSEEDEWVNITNAVRQRSLPCETTECVAVLPGDLILCFQEGSEQALYFDADILDVQRRRHDVRGCRCRFWVRYRHDQTEEVVPLRKVCRRPETEQRLQLAREGIAANKVGALGGTPNIRTPSQIPPTTPATPAQPSSAFNATPNLYMGTSSNLYTPVQQGTSTPGLHPMQPIPIQSMSTPITNPDARPSIHQQAVPSSAASIHSTSVLQGAAVSPSPGPAASAQIGNQNTATQQVAMLASAQQSLPSIESSITRQLNITAPVQQVPTSNAGGEPSMSGTAQQEPTAGTPLVDPTVSGVHVQLTLASTEAAEPSNSSQPMGNLEIAKPSAPGPASTANVGAAQTSTLTQSMGGVSLTPAVDAARPSSAAQVNPSDSSAADVPLTTEKISVNLDLSSTPVDETTRVGDAAVAPVTAPESTLPV</sequence>
<dbReference type="PANTHER" id="PTHR33827">
    <property type="entry name" value="PROTEIN SAWADEE HOMEODOMAIN HOMOLOG 2"/>
    <property type="match status" value="1"/>
</dbReference>
<comment type="subcellular location">
    <subcellularLocation>
        <location evidence="1 2">Nucleus</location>
    </subcellularLocation>
</comment>
<dbReference type="InterPro" id="IPR009057">
    <property type="entry name" value="Homeodomain-like_sf"/>
</dbReference>
<feature type="region of interest" description="Disordered" evidence="3">
    <location>
        <begin position="260"/>
        <end position="291"/>
    </location>
</feature>
<dbReference type="Gene3D" id="2.30.30.140">
    <property type="match status" value="1"/>
</dbReference>
<dbReference type="GO" id="GO:0003677">
    <property type="term" value="F:DNA binding"/>
    <property type="evidence" value="ECO:0007669"/>
    <property type="project" value="UniProtKB-UniRule"/>
</dbReference>
<feature type="region of interest" description="Disordered" evidence="3">
    <location>
        <begin position="306"/>
        <end position="375"/>
    </location>
</feature>
<evidence type="ECO:0000256" key="1">
    <source>
        <dbReference type="ARBA" id="ARBA00004123"/>
    </source>
</evidence>
<feature type="compositionally biased region" description="Polar residues" evidence="3">
    <location>
        <begin position="323"/>
        <end position="332"/>
    </location>
</feature>
<feature type="compositionally biased region" description="Polar residues" evidence="3">
    <location>
        <begin position="340"/>
        <end position="358"/>
    </location>
</feature>
<feature type="region of interest" description="Disordered" evidence="3">
    <location>
        <begin position="414"/>
        <end position="437"/>
    </location>
</feature>
<proteinExistence type="predicted"/>
<dbReference type="Gene3D" id="2.40.50.40">
    <property type="match status" value="1"/>
</dbReference>
<dbReference type="GO" id="GO:0005634">
    <property type="term" value="C:nucleus"/>
    <property type="evidence" value="ECO:0007669"/>
    <property type="project" value="UniProtKB-SubCell"/>
</dbReference>
<feature type="region of interest" description="Disordered" evidence="3">
    <location>
        <begin position="552"/>
        <end position="571"/>
    </location>
</feature>
<keyword evidence="6" id="KW-1185">Reference proteome</keyword>
<evidence type="ECO:0000313" key="6">
    <source>
        <dbReference type="Proteomes" id="UP000822688"/>
    </source>
</evidence>
<dbReference type="InterPro" id="IPR032001">
    <property type="entry name" value="SAWADEE_dom"/>
</dbReference>
<dbReference type="EMBL" id="CM026423">
    <property type="protein sequence ID" value="KAG0584145.1"/>
    <property type="molecule type" value="Genomic_DNA"/>
</dbReference>
<feature type="domain" description="Homeobox" evidence="4">
    <location>
        <begin position="13"/>
        <end position="77"/>
    </location>
</feature>
<dbReference type="InterPro" id="IPR001356">
    <property type="entry name" value="HD"/>
</dbReference>
<keyword evidence="2" id="KW-0539">Nucleus</keyword>
<evidence type="ECO:0000259" key="4">
    <source>
        <dbReference type="PROSITE" id="PS50071"/>
    </source>
</evidence>
<feature type="DNA-binding region" description="Homeobox" evidence="2">
    <location>
        <begin position="15"/>
        <end position="78"/>
    </location>
</feature>
<dbReference type="Pfam" id="PF16719">
    <property type="entry name" value="SAWADEE"/>
    <property type="match status" value="1"/>
</dbReference>
<dbReference type="InterPro" id="IPR039276">
    <property type="entry name" value="SHH1/2"/>
</dbReference>
<reference evidence="5" key="1">
    <citation type="submission" date="2020-06" db="EMBL/GenBank/DDBJ databases">
        <title>WGS assembly of Ceratodon purpureus strain R40.</title>
        <authorList>
            <person name="Carey S.B."/>
            <person name="Jenkins J."/>
            <person name="Shu S."/>
            <person name="Lovell J.T."/>
            <person name="Sreedasyam A."/>
            <person name="Maumus F."/>
            <person name="Tiley G.P."/>
            <person name="Fernandez-Pozo N."/>
            <person name="Barry K."/>
            <person name="Chen C."/>
            <person name="Wang M."/>
            <person name="Lipzen A."/>
            <person name="Daum C."/>
            <person name="Saski C.A."/>
            <person name="Payton A.C."/>
            <person name="Mcbreen J.C."/>
            <person name="Conrad R.E."/>
            <person name="Kollar L.M."/>
            <person name="Olsson S."/>
            <person name="Huttunen S."/>
            <person name="Landis J.B."/>
            <person name="Wickett N.J."/>
            <person name="Johnson M.G."/>
            <person name="Rensing S.A."/>
            <person name="Grimwood J."/>
            <person name="Schmutz J."/>
            <person name="Mcdaniel S.F."/>
        </authorList>
    </citation>
    <scope>NUCLEOTIDE SEQUENCE</scope>
    <source>
        <strain evidence="5">R40</strain>
    </source>
</reference>
<keyword evidence="2" id="KW-0371">Homeobox</keyword>
<dbReference type="AlphaFoldDB" id="A0A8T0IM98"/>
<dbReference type="GO" id="GO:0003682">
    <property type="term" value="F:chromatin binding"/>
    <property type="evidence" value="ECO:0007669"/>
    <property type="project" value="InterPro"/>
</dbReference>
<feature type="region of interest" description="Disordered" evidence="3">
    <location>
        <begin position="458"/>
        <end position="488"/>
    </location>
</feature>